<sequence length="87" mass="9036">MSSTAGKQRCQIRLVPSPTAAANLAIGRNFDKYIKLTKSSAFFERICTLTGLAASCGHADALFPVLLRLADIAATTMKAATGHPAGG</sequence>
<evidence type="ECO:0000313" key="1">
    <source>
        <dbReference type="EMBL" id="EXA31541.1"/>
    </source>
</evidence>
<dbReference type="AlphaFoldDB" id="W9NLC0"/>
<gene>
    <name evidence="1" type="ORF">FOVG_17162</name>
</gene>
<dbReference type="EMBL" id="JH651012">
    <property type="protein sequence ID" value="EXA31541.1"/>
    <property type="molecule type" value="Genomic_DNA"/>
</dbReference>
<organism evidence="1">
    <name type="scientific">Fusarium oxysporum f. sp. pisi HDV247</name>
    <dbReference type="NCBI Taxonomy" id="1080344"/>
    <lineage>
        <taxon>Eukaryota</taxon>
        <taxon>Fungi</taxon>
        <taxon>Dikarya</taxon>
        <taxon>Ascomycota</taxon>
        <taxon>Pezizomycotina</taxon>
        <taxon>Sordariomycetes</taxon>
        <taxon>Hypocreomycetidae</taxon>
        <taxon>Hypocreales</taxon>
        <taxon>Nectriaceae</taxon>
        <taxon>Fusarium</taxon>
        <taxon>Fusarium oxysporum species complex</taxon>
    </lineage>
</organism>
<accession>W9NLC0</accession>
<proteinExistence type="predicted"/>
<dbReference type="HOGENOM" id="CLU_2483435_0_0_1"/>
<reference evidence="1" key="2">
    <citation type="submission" date="2012-05" db="EMBL/GenBank/DDBJ databases">
        <title>Annotation of the Genome Sequence of Fusarium oxysporum HDV247.</title>
        <authorList>
            <consortium name="The Broad Institute Genomics Platform"/>
            <person name="Ma L.-J."/>
            <person name="Corby-Kistler H."/>
            <person name="Broz K."/>
            <person name="Gale L.R."/>
            <person name="Jonkers W."/>
            <person name="O'Donnell K."/>
            <person name="Ploetz R."/>
            <person name="Steinberg C."/>
            <person name="Schwartz D.C."/>
            <person name="VanEtten H."/>
            <person name="Zhou S."/>
            <person name="Young S.K."/>
            <person name="Zeng Q."/>
            <person name="Gargeya S."/>
            <person name="Fitzgerald M."/>
            <person name="Abouelleil A."/>
            <person name="Alvarado L."/>
            <person name="Chapman S.B."/>
            <person name="Gainer-Dewar J."/>
            <person name="Goldberg J."/>
            <person name="Griggs A."/>
            <person name="Gujja S."/>
            <person name="Hansen M."/>
            <person name="Howarth C."/>
            <person name="Imamovic A."/>
            <person name="Ireland A."/>
            <person name="Larimer J."/>
            <person name="McCowan C."/>
            <person name="Murphy C."/>
            <person name="Pearson M."/>
            <person name="Poon T.W."/>
            <person name="Priest M."/>
            <person name="Roberts A."/>
            <person name="Saif S."/>
            <person name="Shea T."/>
            <person name="Sykes S."/>
            <person name="Wortman J."/>
            <person name="Nusbaum C."/>
            <person name="Birren B."/>
        </authorList>
    </citation>
    <scope>NUCLEOTIDE SEQUENCE</scope>
    <source>
        <strain evidence="1">HDV247</strain>
    </source>
</reference>
<reference evidence="1" key="1">
    <citation type="submission" date="2011-10" db="EMBL/GenBank/DDBJ databases">
        <title>The Genome Sequence of Fusarium oxysporum HDV247.</title>
        <authorList>
            <consortium name="The Broad Institute Genome Sequencing Platform"/>
            <person name="Ma L.-J."/>
            <person name="Gale L.R."/>
            <person name="Schwartz D.C."/>
            <person name="Zhou S."/>
            <person name="Corby-Kistler H."/>
            <person name="Young S.K."/>
            <person name="Zeng Q."/>
            <person name="Gargeya S."/>
            <person name="Fitzgerald M."/>
            <person name="Haas B."/>
            <person name="Abouelleil A."/>
            <person name="Alvarado L."/>
            <person name="Arachchi H.M."/>
            <person name="Berlin A."/>
            <person name="Brown A."/>
            <person name="Chapman S.B."/>
            <person name="Chen Z."/>
            <person name="Dunbar C."/>
            <person name="Freedman E."/>
            <person name="Gearin G."/>
            <person name="Goldberg J."/>
            <person name="Griggs A."/>
            <person name="Gujja S."/>
            <person name="Heiman D."/>
            <person name="Howarth C."/>
            <person name="Larson L."/>
            <person name="Lui A."/>
            <person name="MacDonald P.J.P."/>
            <person name="Montmayeur A."/>
            <person name="Murphy C."/>
            <person name="Neiman D."/>
            <person name="Pearson M."/>
            <person name="Priest M."/>
            <person name="Roberts A."/>
            <person name="Saif S."/>
            <person name="Shea T."/>
            <person name="Shenoy N."/>
            <person name="Sisk P."/>
            <person name="Stolte C."/>
            <person name="Sykes S."/>
            <person name="Wortman J."/>
            <person name="Nusbaum C."/>
            <person name="Birren B."/>
        </authorList>
    </citation>
    <scope>NUCLEOTIDE SEQUENCE [LARGE SCALE GENOMIC DNA]</scope>
    <source>
        <strain evidence="1">HDV247</strain>
    </source>
</reference>
<dbReference type="Proteomes" id="UP000030751">
    <property type="component" value="Unassembled WGS sequence"/>
</dbReference>
<protein>
    <submittedName>
        <fullName evidence="1">Uncharacterized protein</fullName>
    </submittedName>
</protein>
<name>W9NLC0_FUSOX</name>